<protein>
    <recommendedName>
        <fullName evidence="2">tetrahydrofolate synthase</fullName>
        <ecNumber evidence="2">6.3.2.17</ecNumber>
    </recommendedName>
    <alternativeName>
        <fullName evidence="8">Tetrahydrofolylpolyglutamate synthase</fullName>
    </alternativeName>
</protein>
<feature type="domain" description="Mur ligase central" evidence="12">
    <location>
        <begin position="117"/>
        <end position="357"/>
    </location>
</feature>
<keyword evidence="14" id="KW-1185">Reference proteome</keyword>
<dbReference type="Gene3D" id="3.40.1190.10">
    <property type="entry name" value="Mur-like, catalytic domain"/>
    <property type="match status" value="1"/>
</dbReference>
<dbReference type="NCBIfam" id="NF047860">
    <property type="entry name" value="Tet-DihydfolSynFolCMyb"/>
    <property type="match status" value="1"/>
</dbReference>
<evidence type="ECO:0000256" key="9">
    <source>
        <dbReference type="ARBA" id="ARBA00047493"/>
    </source>
</evidence>
<evidence type="ECO:0000256" key="4">
    <source>
        <dbReference type="ARBA" id="ARBA00022723"/>
    </source>
</evidence>
<dbReference type="Gene3D" id="3.90.190.20">
    <property type="entry name" value="Mur ligase, C-terminal domain"/>
    <property type="match status" value="1"/>
</dbReference>
<dbReference type="EC" id="6.3.2.17" evidence="2"/>
<dbReference type="GO" id="GO:0016874">
    <property type="term" value="F:ligase activity"/>
    <property type="evidence" value="ECO:0007669"/>
    <property type="project" value="UniProtKB-KW"/>
</dbReference>
<dbReference type="SUPFAM" id="SSF53244">
    <property type="entry name" value="MurD-like peptide ligases, peptide-binding domain"/>
    <property type="match status" value="1"/>
</dbReference>
<sequence>MSDRKWLPPHDPEEGWDTPTEEDVADLLGEDGLVAGVSLGGPLPGDEDDDGDDHLPPRPIPEVGSPEWQADTAELAAVEEELTTRWPESKLEPSLDRIAELMSVLGDPQHAYPVVHVAGTNGKTSVTRMIDALLRALHQRTGRNSSPHLQSVTERIALDGEPITARTFVDTYRELQPYLEMVDQRSEEAGGPRMSYFEVLTGMAFAAFADAPVDVAVVETGMGGTWDATNVVRPTVAVVTPVGLDHTDYLGDNLAQIAGEKAGIIQPAPTDDLLPRDPVAVIGRQEPEAMEVLLRQAVEVGAVVARLGSEFDVVDRKLAVGGQQLTLRGLGGEYTDVFLPLFGEHQAENAATALAAVEAFFGAGPDRMLDPELIRAGFAAVDNPGRLERLSSSPTVIVDAAHNGHGGRALAQSITSEFDFKRLVAVVAMLDGKDADAFLAALEPVVEEVVVTRTASARAMELAELARIAEERFTSQRVHVVETLPDAVSAALDLVGVPDPTADDDVSGVGVLVTGSVVTAGAARSLFGKDAQ</sequence>
<dbReference type="InterPro" id="IPR013221">
    <property type="entry name" value="Mur_ligase_cen"/>
</dbReference>
<dbReference type="PANTHER" id="PTHR11136">
    <property type="entry name" value="FOLYLPOLYGLUTAMATE SYNTHASE-RELATED"/>
    <property type="match status" value="1"/>
</dbReference>
<evidence type="ECO:0000313" key="13">
    <source>
        <dbReference type="EMBL" id="MFB9258527.1"/>
    </source>
</evidence>
<dbReference type="RefSeq" id="WP_380022893.1">
    <property type="nucleotide sequence ID" value="NZ_JAALDM010000014.1"/>
</dbReference>
<evidence type="ECO:0000256" key="1">
    <source>
        <dbReference type="ARBA" id="ARBA00008276"/>
    </source>
</evidence>
<evidence type="ECO:0000256" key="8">
    <source>
        <dbReference type="ARBA" id="ARBA00030592"/>
    </source>
</evidence>
<evidence type="ECO:0000256" key="10">
    <source>
        <dbReference type="SAM" id="MobiDB-lite"/>
    </source>
</evidence>
<comment type="catalytic activity">
    <reaction evidence="9">
        <text>(6S)-5,6,7,8-tetrahydrofolyl-(gamma-L-Glu)(n) + L-glutamate + ATP = (6S)-5,6,7,8-tetrahydrofolyl-(gamma-L-Glu)(n+1) + ADP + phosphate + H(+)</text>
        <dbReference type="Rhea" id="RHEA:10580"/>
        <dbReference type="Rhea" id="RHEA-COMP:14738"/>
        <dbReference type="Rhea" id="RHEA-COMP:14740"/>
        <dbReference type="ChEBI" id="CHEBI:15378"/>
        <dbReference type="ChEBI" id="CHEBI:29985"/>
        <dbReference type="ChEBI" id="CHEBI:30616"/>
        <dbReference type="ChEBI" id="CHEBI:43474"/>
        <dbReference type="ChEBI" id="CHEBI:141005"/>
        <dbReference type="ChEBI" id="CHEBI:456216"/>
        <dbReference type="EC" id="6.3.2.17"/>
    </reaction>
</comment>
<evidence type="ECO:0000256" key="3">
    <source>
        <dbReference type="ARBA" id="ARBA00022598"/>
    </source>
</evidence>
<feature type="compositionally biased region" description="Acidic residues" evidence="10">
    <location>
        <begin position="14"/>
        <end position="29"/>
    </location>
</feature>
<dbReference type="InterPro" id="IPR004101">
    <property type="entry name" value="Mur_ligase_C"/>
</dbReference>
<feature type="domain" description="Mur ligase C-terminal" evidence="11">
    <location>
        <begin position="385"/>
        <end position="496"/>
    </location>
</feature>
<keyword evidence="7" id="KW-0460">Magnesium</keyword>
<dbReference type="SUPFAM" id="SSF53623">
    <property type="entry name" value="MurD-like peptide ligases, catalytic domain"/>
    <property type="match status" value="1"/>
</dbReference>
<name>A0ABV5JLB3_9ACTN</name>
<feature type="compositionally biased region" description="Basic and acidic residues" evidence="10">
    <location>
        <begin position="1"/>
        <end position="13"/>
    </location>
</feature>
<evidence type="ECO:0000313" key="14">
    <source>
        <dbReference type="Proteomes" id="UP001589700"/>
    </source>
</evidence>
<evidence type="ECO:0000256" key="6">
    <source>
        <dbReference type="ARBA" id="ARBA00022840"/>
    </source>
</evidence>
<evidence type="ECO:0000256" key="2">
    <source>
        <dbReference type="ARBA" id="ARBA00013025"/>
    </source>
</evidence>
<organism evidence="13 14">
    <name type="scientific">Dietzia aerolata</name>
    <dbReference type="NCBI Taxonomy" id="595984"/>
    <lineage>
        <taxon>Bacteria</taxon>
        <taxon>Bacillati</taxon>
        <taxon>Actinomycetota</taxon>
        <taxon>Actinomycetes</taxon>
        <taxon>Mycobacteriales</taxon>
        <taxon>Dietziaceae</taxon>
        <taxon>Dietzia</taxon>
    </lineage>
</organism>
<keyword evidence="5" id="KW-0547">Nucleotide-binding</keyword>
<dbReference type="NCBIfam" id="TIGR01499">
    <property type="entry name" value="folC"/>
    <property type="match status" value="1"/>
</dbReference>
<dbReference type="EMBL" id="JBHMDY010000001">
    <property type="protein sequence ID" value="MFB9258527.1"/>
    <property type="molecule type" value="Genomic_DNA"/>
</dbReference>
<dbReference type="Proteomes" id="UP001589700">
    <property type="component" value="Unassembled WGS sequence"/>
</dbReference>
<dbReference type="InterPro" id="IPR001645">
    <property type="entry name" value="Folylpolyglutamate_synth"/>
</dbReference>
<gene>
    <name evidence="13" type="ORF">ACFFVD_01790</name>
</gene>
<dbReference type="InterPro" id="IPR036565">
    <property type="entry name" value="Mur-like_cat_sf"/>
</dbReference>
<evidence type="ECO:0000259" key="11">
    <source>
        <dbReference type="Pfam" id="PF02875"/>
    </source>
</evidence>
<dbReference type="PROSITE" id="PS01012">
    <property type="entry name" value="FOLYLPOLYGLU_SYNT_2"/>
    <property type="match status" value="1"/>
</dbReference>
<evidence type="ECO:0000256" key="7">
    <source>
        <dbReference type="ARBA" id="ARBA00022842"/>
    </source>
</evidence>
<keyword evidence="3 13" id="KW-0436">Ligase</keyword>
<proteinExistence type="inferred from homology"/>
<dbReference type="Pfam" id="PF02875">
    <property type="entry name" value="Mur_ligase_C"/>
    <property type="match status" value="1"/>
</dbReference>
<comment type="similarity">
    <text evidence="1">Belongs to the folylpolyglutamate synthase family.</text>
</comment>
<feature type="region of interest" description="Disordered" evidence="10">
    <location>
        <begin position="1"/>
        <end position="68"/>
    </location>
</feature>
<dbReference type="InterPro" id="IPR018109">
    <property type="entry name" value="Folylpolyglutamate_synth_CS"/>
</dbReference>
<comment type="caution">
    <text evidence="13">The sequence shown here is derived from an EMBL/GenBank/DDBJ whole genome shotgun (WGS) entry which is preliminary data.</text>
</comment>
<dbReference type="PANTHER" id="PTHR11136:SF0">
    <property type="entry name" value="DIHYDROFOLATE SYNTHETASE-RELATED"/>
    <property type="match status" value="1"/>
</dbReference>
<dbReference type="InterPro" id="IPR036615">
    <property type="entry name" value="Mur_ligase_C_dom_sf"/>
</dbReference>
<keyword evidence="6" id="KW-0067">ATP-binding</keyword>
<dbReference type="Pfam" id="PF08245">
    <property type="entry name" value="Mur_ligase_M"/>
    <property type="match status" value="1"/>
</dbReference>
<accession>A0ABV5JLB3</accession>
<evidence type="ECO:0000259" key="12">
    <source>
        <dbReference type="Pfam" id="PF08245"/>
    </source>
</evidence>
<reference evidence="13 14" key="1">
    <citation type="submission" date="2024-09" db="EMBL/GenBank/DDBJ databases">
        <authorList>
            <person name="Sun Q."/>
            <person name="Mori K."/>
        </authorList>
    </citation>
    <scope>NUCLEOTIDE SEQUENCE [LARGE SCALE GENOMIC DNA]</scope>
    <source>
        <strain evidence="13 14">CCM 7659</strain>
    </source>
</reference>
<keyword evidence="4" id="KW-0479">Metal-binding</keyword>
<evidence type="ECO:0000256" key="5">
    <source>
        <dbReference type="ARBA" id="ARBA00022741"/>
    </source>
</evidence>